<dbReference type="PROSITE" id="PS50119">
    <property type="entry name" value="ZF_BBOX"/>
    <property type="match status" value="1"/>
</dbReference>
<protein>
    <submittedName>
        <fullName evidence="5">Tldc domain-containing protein</fullName>
    </submittedName>
</protein>
<name>A0A078AQ12_STYLE</name>
<proteinExistence type="predicted"/>
<dbReference type="GO" id="GO:0008270">
    <property type="term" value="F:zinc ion binding"/>
    <property type="evidence" value="ECO:0007669"/>
    <property type="project" value="UniProtKB-KW"/>
</dbReference>
<dbReference type="Pfam" id="PF07534">
    <property type="entry name" value="TLD"/>
    <property type="match status" value="1"/>
</dbReference>
<dbReference type="PANTHER" id="PTHR23354:SF122">
    <property type="entry name" value="GTPASE-ACTIVATING PROTEIN SKYWALKER"/>
    <property type="match status" value="1"/>
</dbReference>
<evidence type="ECO:0000259" key="4">
    <source>
        <dbReference type="PROSITE" id="PS51886"/>
    </source>
</evidence>
<feature type="domain" description="B box-type" evidence="3">
    <location>
        <begin position="61"/>
        <end position="98"/>
    </location>
</feature>
<dbReference type="InParanoid" id="A0A078AQ12"/>
<dbReference type="EMBL" id="CCKQ01011794">
    <property type="protein sequence ID" value="CDW83367.1"/>
    <property type="molecule type" value="Genomic_DNA"/>
</dbReference>
<gene>
    <name evidence="5" type="primary">Contig2926.g3128</name>
    <name evidence="5" type="ORF">STYLEM_12412</name>
</gene>
<dbReference type="OrthoDB" id="25620at2759"/>
<dbReference type="CDD" id="cd19756">
    <property type="entry name" value="Bbox2"/>
    <property type="match status" value="1"/>
</dbReference>
<organism evidence="5 6">
    <name type="scientific">Stylonychia lemnae</name>
    <name type="common">Ciliate</name>
    <dbReference type="NCBI Taxonomy" id="5949"/>
    <lineage>
        <taxon>Eukaryota</taxon>
        <taxon>Sar</taxon>
        <taxon>Alveolata</taxon>
        <taxon>Ciliophora</taxon>
        <taxon>Intramacronucleata</taxon>
        <taxon>Spirotrichea</taxon>
        <taxon>Stichotrichia</taxon>
        <taxon>Sporadotrichida</taxon>
        <taxon>Oxytrichidae</taxon>
        <taxon>Stylonychinae</taxon>
        <taxon>Stylonychia</taxon>
    </lineage>
</organism>
<feature type="domain" description="TLDc" evidence="4">
    <location>
        <begin position="220"/>
        <end position="401"/>
    </location>
</feature>
<evidence type="ECO:0000313" key="5">
    <source>
        <dbReference type="EMBL" id="CDW83367.1"/>
    </source>
</evidence>
<evidence type="ECO:0000256" key="2">
    <source>
        <dbReference type="SAM" id="Coils"/>
    </source>
</evidence>
<keyword evidence="1" id="KW-0479">Metal-binding</keyword>
<evidence type="ECO:0000259" key="3">
    <source>
        <dbReference type="PROSITE" id="PS50119"/>
    </source>
</evidence>
<keyword evidence="1" id="KW-0863">Zinc-finger</keyword>
<keyword evidence="1" id="KW-0862">Zinc</keyword>
<evidence type="ECO:0000256" key="1">
    <source>
        <dbReference type="PROSITE-ProRule" id="PRU00024"/>
    </source>
</evidence>
<dbReference type="PANTHER" id="PTHR23354">
    <property type="entry name" value="NUCLEOLAR PROTEIN 7/ESTROGEN RECEPTOR COACTIVATOR-RELATED"/>
    <property type="match status" value="1"/>
</dbReference>
<dbReference type="AlphaFoldDB" id="A0A078AQ12"/>
<dbReference type="Proteomes" id="UP000039865">
    <property type="component" value="Unassembled WGS sequence"/>
</dbReference>
<keyword evidence="2" id="KW-0175">Coiled coil</keyword>
<dbReference type="SUPFAM" id="SSF57845">
    <property type="entry name" value="B-box zinc-binding domain"/>
    <property type="match status" value="1"/>
</dbReference>
<sequence length="402" mass="46427">MVLSCGHTICNQCKEFQFQNGGSYKNCPIDDSCQLQANFKMLPNKVLINNLDKVNFVNITCDTHPDKMVKKYCKTSKQLLCNICATTSQCTNHQNADHLNVLRKELEDHIHLKIPLLKNLIERIQLLIRSLQQYQSKDKMFKAGEFFDLMNKINEYLGSNQRKQGKSLFNIGEWQLNDLRTENLENLQILIQKQKLEEQKNKQEVEIQKQEVVQDNPNNLIFRRMVDYHLESLKYPELKGFYKLLPLIGQSKLIFKASIDGFLASSFHSKCDNQGPIISFIQSEHGQIFGAYTSVPWTSNRDKWISDNEAFVFSLSKNTLHKQHDNYDFAVNHHDNNIITLGGGHDIFISNKCNDNSDSYCNLGHVFMAPQGFEYGDEEASNYLAGSEKFIVIEMEMYQVLT</sequence>
<keyword evidence="6" id="KW-1185">Reference proteome</keyword>
<dbReference type="SMART" id="SM00584">
    <property type="entry name" value="TLDc"/>
    <property type="match status" value="1"/>
</dbReference>
<reference evidence="5 6" key="1">
    <citation type="submission" date="2014-06" db="EMBL/GenBank/DDBJ databases">
        <authorList>
            <person name="Swart Estienne"/>
        </authorList>
    </citation>
    <scope>NUCLEOTIDE SEQUENCE [LARGE SCALE GENOMIC DNA]</scope>
    <source>
        <strain evidence="5 6">130c</strain>
    </source>
</reference>
<dbReference type="Gene3D" id="3.30.160.60">
    <property type="entry name" value="Classic Zinc Finger"/>
    <property type="match status" value="1"/>
</dbReference>
<dbReference type="PROSITE" id="PS51886">
    <property type="entry name" value="TLDC"/>
    <property type="match status" value="1"/>
</dbReference>
<evidence type="ECO:0000313" key="6">
    <source>
        <dbReference type="Proteomes" id="UP000039865"/>
    </source>
</evidence>
<accession>A0A078AQ12</accession>
<dbReference type="InterPro" id="IPR000315">
    <property type="entry name" value="Znf_B-box"/>
</dbReference>
<dbReference type="InterPro" id="IPR006571">
    <property type="entry name" value="TLDc_dom"/>
</dbReference>
<feature type="coiled-coil region" evidence="2">
    <location>
        <begin position="184"/>
        <end position="213"/>
    </location>
</feature>